<name>A0A0G4M129_VERLO</name>
<feature type="compositionally biased region" description="Low complexity" evidence="1">
    <location>
        <begin position="56"/>
        <end position="95"/>
    </location>
</feature>
<feature type="region of interest" description="Disordered" evidence="1">
    <location>
        <begin position="368"/>
        <end position="395"/>
    </location>
</feature>
<feature type="compositionally biased region" description="Basic and acidic residues" evidence="1">
    <location>
        <begin position="343"/>
        <end position="354"/>
    </location>
</feature>
<protein>
    <submittedName>
        <fullName evidence="2">Uncharacterized protein</fullName>
    </submittedName>
</protein>
<proteinExistence type="predicted"/>
<reference evidence="2 3" key="1">
    <citation type="submission" date="2015-05" db="EMBL/GenBank/DDBJ databases">
        <authorList>
            <person name="Wang D.B."/>
            <person name="Wang M."/>
        </authorList>
    </citation>
    <scope>NUCLEOTIDE SEQUENCE [LARGE SCALE GENOMIC DNA]</scope>
    <source>
        <strain evidence="2">VL1</strain>
    </source>
</reference>
<evidence type="ECO:0000256" key="1">
    <source>
        <dbReference type="SAM" id="MobiDB-lite"/>
    </source>
</evidence>
<feature type="compositionally biased region" description="Low complexity" evidence="1">
    <location>
        <begin position="24"/>
        <end position="44"/>
    </location>
</feature>
<organism evidence="2 3">
    <name type="scientific">Verticillium longisporum</name>
    <name type="common">Verticillium dahliae var. longisporum</name>
    <dbReference type="NCBI Taxonomy" id="100787"/>
    <lineage>
        <taxon>Eukaryota</taxon>
        <taxon>Fungi</taxon>
        <taxon>Dikarya</taxon>
        <taxon>Ascomycota</taxon>
        <taxon>Pezizomycotina</taxon>
        <taxon>Sordariomycetes</taxon>
        <taxon>Hypocreomycetidae</taxon>
        <taxon>Glomerellales</taxon>
        <taxon>Plectosphaerellaceae</taxon>
        <taxon>Verticillium</taxon>
    </lineage>
</organism>
<evidence type="ECO:0000313" key="2">
    <source>
        <dbReference type="EMBL" id="CRK27964.1"/>
    </source>
</evidence>
<evidence type="ECO:0000313" key="3">
    <source>
        <dbReference type="Proteomes" id="UP000044602"/>
    </source>
</evidence>
<accession>A0A0G4M129</accession>
<feature type="compositionally biased region" description="Basic and acidic residues" evidence="1">
    <location>
        <begin position="197"/>
        <end position="207"/>
    </location>
</feature>
<gene>
    <name evidence="2" type="ORF">BN1708_015038</name>
</gene>
<keyword evidence="3" id="KW-1185">Reference proteome</keyword>
<feature type="compositionally biased region" description="Low complexity" evidence="1">
    <location>
        <begin position="183"/>
        <end position="194"/>
    </location>
</feature>
<feature type="region of interest" description="Disordered" evidence="1">
    <location>
        <begin position="334"/>
        <end position="355"/>
    </location>
</feature>
<dbReference type="EMBL" id="CVQH01020574">
    <property type="protein sequence ID" value="CRK27964.1"/>
    <property type="molecule type" value="Genomic_DNA"/>
</dbReference>
<feature type="region of interest" description="Disordered" evidence="1">
    <location>
        <begin position="24"/>
        <end position="207"/>
    </location>
</feature>
<dbReference type="Proteomes" id="UP000044602">
    <property type="component" value="Unassembled WGS sequence"/>
</dbReference>
<sequence length="452" mass="46608">MDANPAPGAVPAVAGIDKVVAEPAAAAPPTSIGAPATAANPIAADDAKTADEPAADDAQTADGPAADDAQTADGPAADDAQTADGPAAAAAPKAATVEDASDKGTPVAVSGTAADTAAEPSKPIPGLTSTEDAAAAEPADKTDVTADELVQDKPIGANGLEPEGDGAAPTNGDAKKRKPGRPPKAAAANGTENGNGHGEEKEGLGEKLAKKVKKVLPTPGKTARKTRSQVCPHSTRDFHVREAYQSKHLPLVAGSDQGRSCSTTLCLHRSDQYKSRRMSTAVGEKLSLNCPGAIHAISMATLGYKSNGTAHRPPPFPFAKPLVPAPADRRQRLTQTPNTQHPPRVDHNKPRDSLHSSAASPLLCGFFNMRKGPRSQGPRRLSASGEKERVTSRDQQACPLAPALLPSPAPLRCARCARSLFRSWSPMRSSLLVSKLPLGLQQWGPFSPFGNL</sequence>
<dbReference type="AlphaFoldDB" id="A0A0G4M129"/>